<proteinExistence type="inferred from homology"/>
<comment type="similarity">
    <text evidence="1">Belongs to the short-chain dehydrogenases/reductases (SDR) family.</text>
</comment>
<dbReference type="PANTHER" id="PTHR43943:SF2">
    <property type="entry name" value="DEHYDROGENASE_REDUCTASE 4"/>
    <property type="match status" value="1"/>
</dbReference>
<dbReference type="FunFam" id="3.40.50.720:FF:000084">
    <property type="entry name" value="Short-chain dehydrogenase reductase"/>
    <property type="match status" value="1"/>
</dbReference>
<accession>A0A1M4S5M0</accession>
<gene>
    <name evidence="3" type="ORF">SAMN02745225_00074</name>
</gene>
<dbReference type="InterPro" id="IPR002347">
    <property type="entry name" value="SDR_fam"/>
</dbReference>
<evidence type="ECO:0000256" key="2">
    <source>
        <dbReference type="ARBA" id="ARBA00023002"/>
    </source>
</evidence>
<dbReference type="EMBL" id="FQUL01000001">
    <property type="protein sequence ID" value="SHE27470.1"/>
    <property type="molecule type" value="Genomic_DNA"/>
</dbReference>
<dbReference type="SUPFAM" id="SSF51735">
    <property type="entry name" value="NAD(P)-binding Rossmann-fold domains"/>
    <property type="match status" value="1"/>
</dbReference>
<dbReference type="PROSITE" id="PS00061">
    <property type="entry name" value="ADH_SHORT"/>
    <property type="match status" value="1"/>
</dbReference>
<dbReference type="OrthoDB" id="9789398at2"/>
<dbReference type="PANTHER" id="PTHR43943">
    <property type="entry name" value="DEHYDROGENASE/REDUCTASE (SDR FAMILY) MEMBER 4"/>
    <property type="match status" value="1"/>
</dbReference>
<evidence type="ECO:0000313" key="4">
    <source>
        <dbReference type="Proteomes" id="UP000184295"/>
    </source>
</evidence>
<dbReference type="PRINTS" id="PR00080">
    <property type="entry name" value="SDRFAMILY"/>
</dbReference>
<dbReference type="Gene3D" id="3.40.50.720">
    <property type="entry name" value="NAD(P)-binding Rossmann-like Domain"/>
    <property type="match status" value="1"/>
</dbReference>
<evidence type="ECO:0000256" key="1">
    <source>
        <dbReference type="ARBA" id="ARBA00006484"/>
    </source>
</evidence>
<keyword evidence="2" id="KW-0560">Oxidoreductase</keyword>
<dbReference type="AlphaFoldDB" id="A0A1M4S5M0"/>
<dbReference type="InterPro" id="IPR020904">
    <property type="entry name" value="Sc_DH/Rdtase_CS"/>
</dbReference>
<sequence>MDISLVGKVAVVTGGSRGIGFEIAKTFAVAGADVVIFSRREESLIKARDEILEVAPLARISYRVGNASDLDLPFSVVESVISEMGRLDILVNNAATNPHYGPILTVSKEQMEKILTVNVVSLMRWTQAVWDLHWKDGTGGTVINIASIGGMSVGSGIGFYNVSKAAVIHLTKQLAAEMGPKVRVNSIAPGLVRTDMAKVLVDSYEEALASTLPLRRIGETPDIANTALFLASSLSEWITGANLVVDGGALLV</sequence>
<dbReference type="PRINTS" id="PR00081">
    <property type="entry name" value="GDHRDH"/>
</dbReference>
<evidence type="ECO:0000313" key="3">
    <source>
        <dbReference type="EMBL" id="SHE27470.1"/>
    </source>
</evidence>
<name>A0A1M4S5M0_9ACTN</name>
<reference evidence="4" key="1">
    <citation type="submission" date="2016-11" db="EMBL/GenBank/DDBJ databases">
        <authorList>
            <person name="Varghese N."/>
            <person name="Submissions S."/>
        </authorList>
    </citation>
    <scope>NUCLEOTIDE SEQUENCE [LARGE SCALE GENOMIC DNA]</scope>
    <source>
        <strain evidence="4">DSM 19514</strain>
    </source>
</reference>
<dbReference type="Pfam" id="PF13561">
    <property type="entry name" value="adh_short_C2"/>
    <property type="match status" value="1"/>
</dbReference>
<protein>
    <submittedName>
        <fullName evidence="3">NAD(P)-dependent dehydrogenase, short-chain alcohol dehydrogenase family</fullName>
    </submittedName>
</protein>
<dbReference type="RefSeq" id="WP_072787628.1">
    <property type="nucleotide sequence ID" value="NZ_FQUL01000001.1"/>
</dbReference>
<dbReference type="NCBIfam" id="NF005559">
    <property type="entry name" value="PRK07231.1"/>
    <property type="match status" value="1"/>
</dbReference>
<dbReference type="GO" id="GO:0016491">
    <property type="term" value="F:oxidoreductase activity"/>
    <property type="evidence" value="ECO:0007669"/>
    <property type="project" value="UniProtKB-KW"/>
</dbReference>
<dbReference type="STRING" id="1121881.SAMN02745225_00074"/>
<organism evidence="3 4">
    <name type="scientific">Ferrithrix thermotolerans DSM 19514</name>
    <dbReference type="NCBI Taxonomy" id="1121881"/>
    <lineage>
        <taxon>Bacteria</taxon>
        <taxon>Bacillati</taxon>
        <taxon>Actinomycetota</taxon>
        <taxon>Acidimicrobiia</taxon>
        <taxon>Acidimicrobiales</taxon>
        <taxon>Acidimicrobiaceae</taxon>
        <taxon>Ferrithrix</taxon>
    </lineage>
</organism>
<dbReference type="Proteomes" id="UP000184295">
    <property type="component" value="Unassembled WGS sequence"/>
</dbReference>
<dbReference type="InterPro" id="IPR036291">
    <property type="entry name" value="NAD(P)-bd_dom_sf"/>
</dbReference>
<dbReference type="CDD" id="cd05233">
    <property type="entry name" value="SDR_c"/>
    <property type="match status" value="1"/>
</dbReference>
<keyword evidence="4" id="KW-1185">Reference proteome</keyword>